<dbReference type="RefSeq" id="WP_338738149.1">
    <property type="nucleotide sequence ID" value="NZ_CP146612.1"/>
</dbReference>
<reference evidence="2 3" key="1">
    <citation type="submission" date="2024-03" db="EMBL/GenBank/DDBJ databases">
        <title>A Dehalogenimonas Isolated from Estuarine Sediments Dihaloeliminates Chlorinated Alkanes.</title>
        <authorList>
            <person name="Yang Y."/>
            <person name="Wang H."/>
        </authorList>
    </citation>
    <scope>NUCLEOTIDE SEQUENCE [LARGE SCALE GENOMIC DNA]</scope>
    <source>
        <strain evidence="2 3">W</strain>
    </source>
</reference>
<keyword evidence="3" id="KW-1185">Reference proteome</keyword>
<dbReference type="EMBL" id="CP146612">
    <property type="protein sequence ID" value="WWX25711.1"/>
    <property type="molecule type" value="Genomic_DNA"/>
</dbReference>
<organism evidence="2 3">
    <name type="scientific">Candidatus Dehalogenimonas loeffleri</name>
    <dbReference type="NCBI Taxonomy" id="3127115"/>
    <lineage>
        <taxon>Bacteria</taxon>
        <taxon>Bacillati</taxon>
        <taxon>Chloroflexota</taxon>
        <taxon>Dehalococcoidia</taxon>
        <taxon>Dehalococcoidales</taxon>
        <taxon>Dehalococcoidaceae</taxon>
        <taxon>Dehalogenimonas</taxon>
    </lineage>
</organism>
<accession>A0ABZ2J9C3</accession>
<gene>
    <name evidence="2" type="ORF">V8247_01710</name>
</gene>
<proteinExistence type="predicted"/>
<name>A0ABZ2J9C3_9CHLR</name>
<protein>
    <submittedName>
        <fullName evidence="2">Uncharacterized protein</fullName>
    </submittedName>
</protein>
<feature type="region of interest" description="Disordered" evidence="1">
    <location>
        <begin position="139"/>
        <end position="164"/>
    </location>
</feature>
<evidence type="ECO:0000313" key="2">
    <source>
        <dbReference type="EMBL" id="WWX25711.1"/>
    </source>
</evidence>
<sequence>MENSEKSEKKPAGDIELAVQNTFPMIDQIASQARVQAQRASSLAMHEYRRKLQGIVLDMQDNVRDEGAKLAEQIRQAVLLQAEEKALDLVDDFIHGRQAEAESLARNLLLPDEQLDNEPLELEAAPAPVPVNEFPVAQDESDLVTAETRANDGPSTGEFSETEAAPKGAFDFASFISKPQ</sequence>
<evidence type="ECO:0000256" key="1">
    <source>
        <dbReference type="SAM" id="MobiDB-lite"/>
    </source>
</evidence>
<evidence type="ECO:0000313" key="3">
    <source>
        <dbReference type="Proteomes" id="UP001375370"/>
    </source>
</evidence>
<dbReference type="Proteomes" id="UP001375370">
    <property type="component" value="Chromosome"/>
</dbReference>